<evidence type="ECO:0000256" key="7">
    <source>
        <dbReference type="ARBA" id="ARBA00037868"/>
    </source>
</evidence>
<evidence type="ECO:0000256" key="4">
    <source>
        <dbReference type="ARBA" id="ARBA00023136"/>
    </source>
</evidence>
<keyword evidence="5" id="KW-0449">Lipoprotein</keyword>
<dbReference type="InterPro" id="IPR027417">
    <property type="entry name" value="P-loop_NTPase"/>
</dbReference>
<dbReference type="AlphaFoldDB" id="A0A196S821"/>
<dbReference type="PROSITE" id="PS51419">
    <property type="entry name" value="RAB"/>
    <property type="match status" value="1"/>
</dbReference>
<dbReference type="NCBIfam" id="TIGR00231">
    <property type="entry name" value="small_GTP"/>
    <property type="match status" value="1"/>
</dbReference>
<dbReference type="GO" id="GO:0005525">
    <property type="term" value="F:GTP binding"/>
    <property type="evidence" value="ECO:0007669"/>
    <property type="project" value="UniProtKB-KW"/>
</dbReference>
<dbReference type="STRING" id="478820.A0A196S821"/>
<gene>
    <name evidence="8" type="ORF">AV274_6107</name>
</gene>
<dbReference type="SMART" id="SM00173">
    <property type="entry name" value="RAS"/>
    <property type="match status" value="1"/>
</dbReference>
<keyword evidence="4" id="KW-0472">Membrane</keyword>
<dbReference type="InterPro" id="IPR001806">
    <property type="entry name" value="Small_GTPase"/>
</dbReference>
<dbReference type="GO" id="GO:0012505">
    <property type="term" value="C:endomembrane system"/>
    <property type="evidence" value="ECO:0007669"/>
    <property type="project" value="UniProtKB-SubCell"/>
</dbReference>
<dbReference type="PRINTS" id="PR00449">
    <property type="entry name" value="RASTRNSFRMNG"/>
</dbReference>
<evidence type="ECO:0000256" key="5">
    <source>
        <dbReference type="ARBA" id="ARBA00023288"/>
    </source>
</evidence>
<dbReference type="CDD" id="cd01868">
    <property type="entry name" value="Rab11_like"/>
    <property type="match status" value="1"/>
</dbReference>
<dbReference type="InterPro" id="IPR050209">
    <property type="entry name" value="Rab_GTPases_membrane_traffic"/>
</dbReference>
<dbReference type="OrthoDB" id="9989112at2759"/>
<name>A0A196S821_BLAHN</name>
<comment type="subcellular location">
    <subcellularLocation>
        <location evidence="7">Endomembrane system</location>
        <topology evidence="7">Lipid-anchor</topology>
    </subcellularLocation>
</comment>
<protein>
    <submittedName>
        <fullName evidence="8">Rab11 family GTPase</fullName>
    </submittedName>
</protein>
<dbReference type="EMBL" id="LXWW01000558">
    <property type="protein sequence ID" value="OAO12227.1"/>
    <property type="molecule type" value="Genomic_DNA"/>
</dbReference>
<comment type="caution">
    <text evidence="8">The sequence shown here is derived from an EMBL/GenBank/DDBJ whole genome shotgun (WGS) entry which is preliminary data.</text>
</comment>
<dbReference type="PROSITE" id="PS51421">
    <property type="entry name" value="RAS"/>
    <property type="match status" value="1"/>
</dbReference>
<keyword evidence="9" id="KW-1185">Reference proteome</keyword>
<keyword evidence="3" id="KW-0342">GTP-binding</keyword>
<evidence type="ECO:0000313" key="9">
    <source>
        <dbReference type="Proteomes" id="UP000078348"/>
    </source>
</evidence>
<evidence type="ECO:0000256" key="3">
    <source>
        <dbReference type="ARBA" id="ARBA00023134"/>
    </source>
</evidence>
<dbReference type="Pfam" id="PF00071">
    <property type="entry name" value="Ras"/>
    <property type="match status" value="1"/>
</dbReference>
<dbReference type="SMART" id="SM00175">
    <property type="entry name" value="RAB"/>
    <property type="match status" value="1"/>
</dbReference>
<dbReference type="SUPFAM" id="SSF52540">
    <property type="entry name" value="P-loop containing nucleoside triphosphate hydrolases"/>
    <property type="match status" value="1"/>
</dbReference>
<dbReference type="SMART" id="SM00177">
    <property type="entry name" value="ARF"/>
    <property type="match status" value="1"/>
</dbReference>
<dbReference type="Proteomes" id="UP000078348">
    <property type="component" value="Unassembled WGS sequence"/>
</dbReference>
<comment type="similarity">
    <text evidence="1">Belongs to the small GTPase superfamily. Rab family.</text>
</comment>
<organism evidence="8 9">
    <name type="scientific">Blastocystis sp. subtype 1 (strain ATCC 50177 / NandII)</name>
    <dbReference type="NCBI Taxonomy" id="478820"/>
    <lineage>
        <taxon>Eukaryota</taxon>
        <taxon>Sar</taxon>
        <taxon>Stramenopiles</taxon>
        <taxon>Bigyra</taxon>
        <taxon>Opalozoa</taxon>
        <taxon>Opalinata</taxon>
        <taxon>Blastocystidae</taxon>
        <taxon>Blastocystis</taxon>
    </lineage>
</organism>
<dbReference type="Gene3D" id="3.40.50.300">
    <property type="entry name" value="P-loop containing nucleotide triphosphate hydrolases"/>
    <property type="match status" value="1"/>
</dbReference>
<proteinExistence type="inferred from homology"/>
<evidence type="ECO:0000256" key="2">
    <source>
        <dbReference type="ARBA" id="ARBA00022741"/>
    </source>
</evidence>
<dbReference type="PROSITE" id="PS51420">
    <property type="entry name" value="RHO"/>
    <property type="match status" value="1"/>
</dbReference>
<evidence type="ECO:0000256" key="6">
    <source>
        <dbReference type="ARBA" id="ARBA00023289"/>
    </source>
</evidence>
<dbReference type="GO" id="GO:0003924">
    <property type="term" value="F:GTPase activity"/>
    <property type="evidence" value="ECO:0007669"/>
    <property type="project" value="InterPro"/>
</dbReference>
<sequence length="217" mass="24116">MSSSSTEDYYDYLFKIVVIGDSSVGKTNILSRYTKDEFNIDSKATVGVEFASKCVRIDNKIIKAQIWDTAGQERYRAITSAYYRGAVGALIVYDITSRPSFEDVEEWLSELKQHSDSNVVIMLVGNKCDLVNQRTVESEEAIAFAEKHSMVFIETSAYDSTGINTAFETILKEIYKQSASNQVQPTKGLATALPTGKQTIQISTEVPAETKAKKKCC</sequence>
<dbReference type="InterPro" id="IPR005225">
    <property type="entry name" value="Small_GTP-bd"/>
</dbReference>
<dbReference type="SMART" id="SM00174">
    <property type="entry name" value="RHO"/>
    <property type="match status" value="1"/>
</dbReference>
<reference evidence="8 9" key="1">
    <citation type="submission" date="2016-05" db="EMBL/GenBank/DDBJ databases">
        <title>Nuclear genome of Blastocystis sp. subtype 1 NandII.</title>
        <authorList>
            <person name="Gentekaki E."/>
            <person name="Curtis B."/>
            <person name="Stairs C."/>
            <person name="Eme L."/>
            <person name="Herman E."/>
            <person name="Klimes V."/>
            <person name="Arias M.C."/>
            <person name="Elias M."/>
            <person name="Hilliou F."/>
            <person name="Klute M."/>
            <person name="Malik S.-B."/>
            <person name="Pightling A."/>
            <person name="Rachubinski R."/>
            <person name="Salas D."/>
            <person name="Schlacht A."/>
            <person name="Suga H."/>
            <person name="Archibald J."/>
            <person name="Ball S.G."/>
            <person name="Clark G."/>
            <person name="Dacks J."/>
            <person name="Van Der Giezen M."/>
            <person name="Tsaousis A."/>
            <person name="Roger A."/>
        </authorList>
    </citation>
    <scope>NUCLEOTIDE SEQUENCE [LARGE SCALE GENOMIC DNA]</scope>
    <source>
        <strain evidence="9">ATCC 50177 / NandII</strain>
    </source>
</reference>
<keyword evidence="6" id="KW-0636">Prenylation</keyword>
<accession>A0A196S821</accession>
<dbReference type="PANTHER" id="PTHR47979">
    <property type="entry name" value="DRAB11-RELATED"/>
    <property type="match status" value="1"/>
</dbReference>
<dbReference type="FunFam" id="3.40.50.300:FF:000067">
    <property type="entry name" value="ras-related protein RABA1f"/>
    <property type="match status" value="1"/>
</dbReference>
<evidence type="ECO:0000313" key="8">
    <source>
        <dbReference type="EMBL" id="OAO12227.1"/>
    </source>
</evidence>
<dbReference type="SMART" id="SM00176">
    <property type="entry name" value="RAN"/>
    <property type="match status" value="1"/>
</dbReference>
<keyword evidence="2" id="KW-0547">Nucleotide-binding</keyword>
<evidence type="ECO:0000256" key="1">
    <source>
        <dbReference type="ARBA" id="ARBA00006270"/>
    </source>
</evidence>